<comment type="caution">
    <text evidence="2">The sequence shown here is derived from an EMBL/GenBank/DDBJ whole genome shotgun (WGS) entry which is preliminary data.</text>
</comment>
<dbReference type="EMBL" id="JAFKCW010000001">
    <property type="protein sequence ID" value="MBN7800112.1"/>
    <property type="molecule type" value="Genomic_DNA"/>
</dbReference>
<gene>
    <name evidence="2" type="ORF">J0A67_04525</name>
</gene>
<dbReference type="Proteomes" id="UP000664698">
    <property type="component" value="Unassembled WGS sequence"/>
</dbReference>
<evidence type="ECO:0000313" key="2">
    <source>
        <dbReference type="EMBL" id="MBN7800112.1"/>
    </source>
</evidence>
<reference evidence="2 3" key="1">
    <citation type="submission" date="2021-03" db="EMBL/GenBank/DDBJ databases">
        <title>novel species isolated from a fishpond in China.</title>
        <authorList>
            <person name="Lu H."/>
            <person name="Cai Z."/>
        </authorList>
    </citation>
    <scope>NUCLEOTIDE SEQUENCE [LARGE SCALE GENOMIC DNA]</scope>
    <source>
        <strain evidence="2 3">JCM 31546</strain>
    </source>
</reference>
<dbReference type="RefSeq" id="WP_206568073.1">
    <property type="nucleotide sequence ID" value="NZ_JAFKCW010000001.1"/>
</dbReference>
<name>A0ABS3BLC8_9BACT</name>
<protein>
    <submittedName>
        <fullName evidence="2">VOC family protein</fullName>
    </submittedName>
</protein>
<dbReference type="PANTHER" id="PTHR36503">
    <property type="entry name" value="BLR2520 PROTEIN"/>
    <property type="match status" value="1"/>
</dbReference>
<feature type="domain" description="VOC" evidence="1">
    <location>
        <begin position="4"/>
        <end position="133"/>
    </location>
</feature>
<accession>A0ABS3BLC8</accession>
<dbReference type="Gene3D" id="3.10.180.10">
    <property type="entry name" value="2,3-Dihydroxybiphenyl 1,2-Dioxygenase, domain 1"/>
    <property type="match status" value="1"/>
</dbReference>
<dbReference type="Pfam" id="PF00903">
    <property type="entry name" value="Glyoxalase"/>
    <property type="match status" value="1"/>
</dbReference>
<dbReference type="InterPro" id="IPR004360">
    <property type="entry name" value="Glyas_Fos-R_dOase_dom"/>
</dbReference>
<dbReference type="PANTHER" id="PTHR36503:SF1">
    <property type="entry name" value="BLR2520 PROTEIN"/>
    <property type="match status" value="1"/>
</dbReference>
<dbReference type="CDD" id="cd07251">
    <property type="entry name" value="VOC_like"/>
    <property type="match status" value="1"/>
</dbReference>
<sequence length="140" mass="15287">MKPSISVITLGVSDLEKAVEFYRDGLGLPTQGIIGKEFEFGAVAFFDLQGGLKLALWPRKSIAKDTGLPDQNISSLEFTFGHNVANRQEVDAVMEMAKKAGATIVKPASDTFWGGYAGYFKDPDGHLWEIVYNPDFIPTG</sequence>
<organism evidence="2 3">
    <name type="scientific">Algoriphagus aestuariicola</name>
    <dbReference type="NCBI Taxonomy" id="1852016"/>
    <lineage>
        <taxon>Bacteria</taxon>
        <taxon>Pseudomonadati</taxon>
        <taxon>Bacteroidota</taxon>
        <taxon>Cytophagia</taxon>
        <taxon>Cytophagales</taxon>
        <taxon>Cyclobacteriaceae</taxon>
        <taxon>Algoriphagus</taxon>
    </lineage>
</organism>
<evidence type="ECO:0000313" key="3">
    <source>
        <dbReference type="Proteomes" id="UP000664698"/>
    </source>
</evidence>
<dbReference type="InterPro" id="IPR029068">
    <property type="entry name" value="Glyas_Bleomycin-R_OHBP_Dase"/>
</dbReference>
<proteinExistence type="predicted"/>
<dbReference type="InterPro" id="IPR037523">
    <property type="entry name" value="VOC_core"/>
</dbReference>
<keyword evidence="3" id="KW-1185">Reference proteome</keyword>
<dbReference type="PROSITE" id="PS51819">
    <property type="entry name" value="VOC"/>
    <property type="match status" value="1"/>
</dbReference>
<evidence type="ECO:0000259" key="1">
    <source>
        <dbReference type="PROSITE" id="PS51819"/>
    </source>
</evidence>
<dbReference type="SUPFAM" id="SSF54593">
    <property type="entry name" value="Glyoxalase/Bleomycin resistance protein/Dihydroxybiphenyl dioxygenase"/>
    <property type="match status" value="1"/>
</dbReference>